<evidence type="ECO:0000259" key="2">
    <source>
        <dbReference type="SMART" id="SM01273"/>
    </source>
</evidence>
<feature type="domain" description="WIBG Mago-binding" evidence="2">
    <location>
        <begin position="46"/>
        <end position="72"/>
    </location>
</feature>
<name>A0ABQ8EXG4_9FUNG</name>
<accession>A0ABQ8EXG4</accession>
<reference evidence="3 4" key="1">
    <citation type="submission" date="2021-02" db="EMBL/GenBank/DDBJ databases">
        <title>Variation within the Batrachochytrium salamandrivorans European outbreak.</title>
        <authorList>
            <person name="Kelly M."/>
            <person name="Pasmans F."/>
            <person name="Shea T.P."/>
            <person name="Munoz J.F."/>
            <person name="Carranza S."/>
            <person name="Cuomo C.A."/>
            <person name="Martel A."/>
        </authorList>
    </citation>
    <scope>NUCLEOTIDE SEQUENCE [LARGE SCALE GENOMIC DNA]</scope>
    <source>
        <strain evidence="3 4">AMFP18/2</strain>
    </source>
</reference>
<evidence type="ECO:0000313" key="4">
    <source>
        <dbReference type="Proteomes" id="UP001648503"/>
    </source>
</evidence>
<dbReference type="PANTHER" id="PTHR22959:SF0">
    <property type="entry name" value="PARTNER OF Y14 AND MAGO"/>
    <property type="match status" value="1"/>
</dbReference>
<dbReference type="SUPFAM" id="SSF101931">
    <property type="entry name" value="Pym (Within the bgcn gene intron protein, WIBG), N-terminal domain"/>
    <property type="match status" value="1"/>
</dbReference>
<gene>
    <name evidence="3" type="ORF">BASA50_010960</name>
</gene>
<dbReference type="Proteomes" id="UP001648503">
    <property type="component" value="Unassembled WGS sequence"/>
</dbReference>
<dbReference type="InterPro" id="IPR036348">
    <property type="entry name" value="WIBG_N_sf"/>
</dbReference>
<dbReference type="Pfam" id="PF09282">
    <property type="entry name" value="Mago-bind"/>
    <property type="match status" value="1"/>
</dbReference>
<feature type="region of interest" description="Disordered" evidence="1">
    <location>
        <begin position="16"/>
        <end position="62"/>
    </location>
</feature>
<dbReference type="EMBL" id="JAFCIX010000546">
    <property type="protein sequence ID" value="KAH6588012.1"/>
    <property type="molecule type" value="Genomic_DNA"/>
</dbReference>
<feature type="region of interest" description="Disordered" evidence="1">
    <location>
        <begin position="155"/>
        <end position="175"/>
    </location>
</feature>
<sequence>MQFAFKCCGGVSISSAMRQQEQQQPSGITNAGNSMKDRLDESSESTQRVVPATQRPDGSMRKERRVRNGFIPVEDQLLYTNARLESVRAARRANTSIDAGYAANSISPSTSTRSATGMSSRATAATSAIQNGGQSHIPGLNPKRNVAYRAKPTKAVVDTAHSTESTKSDRAGTNKGTIAANTLTNNGIASDGVPNAPTSTTASDGGKILAEVLTIPTPKEALTKKLKALKKRQRHIDDIAMKQRNGETLNPDQMHKLLSKDDIVGQVKELEQSLTRMCIANDP</sequence>
<feature type="compositionally biased region" description="Polar residues" evidence="1">
    <location>
        <begin position="106"/>
        <end position="134"/>
    </location>
</feature>
<feature type="region of interest" description="Disordered" evidence="1">
    <location>
        <begin position="106"/>
        <end position="143"/>
    </location>
</feature>
<organism evidence="3 4">
    <name type="scientific">Batrachochytrium salamandrivorans</name>
    <dbReference type="NCBI Taxonomy" id="1357716"/>
    <lineage>
        <taxon>Eukaryota</taxon>
        <taxon>Fungi</taxon>
        <taxon>Fungi incertae sedis</taxon>
        <taxon>Chytridiomycota</taxon>
        <taxon>Chytridiomycota incertae sedis</taxon>
        <taxon>Chytridiomycetes</taxon>
        <taxon>Rhizophydiales</taxon>
        <taxon>Rhizophydiales incertae sedis</taxon>
        <taxon>Batrachochytrium</taxon>
    </lineage>
</organism>
<protein>
    <recommendedName>
        <fullName evidence="2">WIBG Mago-binding domain-containing protein</fullName>
    </recommendedName>
</protein>
<comment type="caution">
    <text evidence="3">The sequence shown here is derived from an EMBL/GenBank/DDBJ whole genome shotgun (WGS) entry which is preliminary data.</text>
</comment>
<proteinExistence type="predicted"/>
<dbReference type="SMART" id="SM01273">
    <property type="entry name" value="Mago-bind"/>
    <property type="match status" value="1"/>
</dbReference>
<keyword evidence="4" id="KW-1185">Reference proteome</keyword>
<dbReference type="InterPro" id="IPR039333">
    <property type="entry name" value="PYM1"/>
</dbReference>
<evidence type="ECO:0000313" key="3">
    <source>
        <dbReference type="EMBL" id="KAH6588012.1"/>
    </source>
</evidence>
<dbReference type="PANTHER" id="PTHR22959">
    <property type="entry name" value="PYM PROTEIN"/>
    <property type="match status" value="1"/>
</dbReference>
<feature type="compositionally biased region" description="Polar residues" evidence="1">
    <location>
        <begin position="16"/>
        <end position="33"/>
    </location>
</feature>
<dbReference type="InterPro" id="IPR015362">
    <property type="entry name" value="WIBG_mago-bd"/>
</dbReference>
<evidence type="ECO:0000256" key="1">
    <source>
        <dbReference type="SAM" id="MobiDB-lite"/>
    </source>
</evidence>